<protein>
    <recommendedName>
        <fullName evidence="3">YD repeat-containing protein</fullName>
    </recommendedName>
</protein>
<dbReference type="NCBIfam" id="TIGR01643">
    <property type="entry name" value="YD_repeat_2x"/>
    <property type="match status" value="1"/>
</dbReference>
<feature type="compositionally biased region" description="Polar residues" evidence="1">
    <location>
        <begin position="23"/>
        <end position="56"/>
    </location>
</feature>
<reference evidence="2" key="1">
    <citation type="submission" date="2019-01" db="EMBL/GenBank/DDBJ databases">
        <authorList>
            <consortium name="Genoscope - CEA"/>
            <person name="William W."/>
        </authorList>
    </citation>
    <scope>NUCLEOTIDE SEQUENCE</scope>
    <source>
        <strain evidence="2">CR-1</strain>
    </source>
</reference>
<organism evidence="2">
    <name type="scientific">uncultured Desulfobacteraceae bacterium</name>
    <dbReference type="NCBI Taxonomy" id="218296"/>
    <lineage>
        <taxon>Bacteria</taxon>
        <taxon>Pseudomonadati</taxon>
        <taxon>Thermodesulfobacteriota</taxon>
        <taxon>Desulfobacteria</taxon>
        <taxon>Desulfobacterales</taxon>
        <taxon>Desulfobacteraceae</taxon>
        <taxon>environmental samples</taxon>
    </lineage>
</organism>
<dbReference type="AlphaFoldDB" id="A0A484HNN0"/>
<evidence type="ECO:0000313" key="2">
    <source>
        <dbReference type="EMBL" id="VEN74545.1"/>
    </source>
</evidence>
<sequence>MTSKSGVGTYVYGENSAGPHAVTSVTVSDETSRTFSYDDNGNMIRKTTTSGQSTETMSIDWTSFDKPSRFTKGGLENAFFYGPDRAR</sequence>
<accession>A0A484HNN0</accession>
<dbReference type="EMBL" id="CAACVI010000034">
    <property type="protein sequence ID" value="VEN74545.1"/>
    <property type="molecule type" value="Genomic_DNA"/>
</dbReference>
<name>A0A484HNN0_9BACT</name>
<evidence type="ECO:0000256" key="1">
    <source>
        <dbReference type="SAM" id="MobiDB-lite"/>
    </source>
</evidence>
<feature type="region of interest" description="Disordered" evidence="1">
    <location>
        <begin position="1"/>
        <end position="56"/>
    </location>
</feature>
<dbReference type="InterPro" id="IPR006530">
    <property type="entry name" value="YD"/>
</dbReference>
<dbReference type="Gene3D" id="2.180.10.10">
    <property type="entry name" value="RHS repeat-associated core"/>
    <property type="match status" value="1"/>
</dbReference>
<gene>
    <name evidence="2" type="ORF">EPICR_40127</name>
</gene>
<proteinExistence type="predicted"/>
<evidence type="ECO:0008006" key="3">
    <source>
        <dbReference type="Google" id="ProtNLM"/>
    </source>
</evidence>